<dbReference type="OrthoDB" id="9795626at2"/>
<evidence type="ECO:0000256" key="1">
    <source>
        <dbReference type="ARBA" id="ARBA00006930"/>
    </source>
</evidence>
<evidence type="ECO:0000259" key="6">
    <source>
        <dbReference type="Pfam" id="PF13476"/>
    </source>
</evidence>
<dbReference type="PANTHER" id="PTHR32114:SF2">
    <property type="entry name" value="ABC TRANSPORTER ABCH.3"/>
    <property type="match status" value="1"/>
</dbReference>
<dbReference type="SUPFAM" id="SSF52540">
    <property type="entry name" value="P-loop containing nucleoside triphosphate hydrolases"/>
    <property type="match status" value="1"/>
</dbReference>
<keyword evidence="4" id="KW-0175">Coiled coil</keyword>
<gene>
    <name evidence="7" type="ORF">EUA06_10130</name>
</gene>
<reference evidence="7 8" key="1">
    <citation type="submission" date="2019-01" db="EMBL/GenBank/DDBJ databases">
        <title>Novel species of Nocardioides.</title>
        <authorList>
            <person name="Liu Q."/>
            <person name="Xin Y.-H."/>
        </authorList>
    </citation>
    <scope>NUCLEOTIDE SEQUENCE [LARGE SCALE GENOMIC DNA]</scope>
    <source>
        <strain evidence="7 8">HLT3-15</strain>
    </source>
</reference>
<accession>A0A4Q2RPU1</accession>
<comment type="similarity">
    <text evidence="1">Belongs to the SMC family. SbcC subfamily.</text>
</comment>
<protein>
    <recommendedName>
        <fullName evidence="3">Nuclease SbcCD subunit C</fullName>
    </recommendedName>
</protein>
<dbReference type="RefSeq" id="WP_129475202.1">
    <property type="nucleotide sequence ID" value="NZ_SDWS01000004.1"/>
</dbReference>
<name>A0A4Q2RPU1_9ACTN</name>
<dbReference type="GO" id="GO:0006302">
    <property type="term" value="P:double-strand break repair"/>
    <property type="evidence" value="ECO:0007669"/>
    <property type="project" value="InterPro"/>
</dbReference>
<dbReference type="Gene3D" id="3.40.50.300">
    <property type="entry name" value="P-loop containing nucleotide triphosphate hydrolases"/>
    <property type="match status" value="2"/>
</dbReference>
<sequence length="1000" mass="107757">MRLHHLEVTGFGPFAGTTEIDFDALSDAGLFLLSGPTGAGKSSVLDAVCFALYGDVPGDRAVAKRLRSDHAADDVVPRVVLEATLSGRRFRIDRSPAWTRAKKRGSGTTTEQARVVIAERRSGDDAGGAEDDGGEWQPLSTRLDETGHLVTRLVGMTLTQFCQVAMLPQGRFQAFLRARSEDRHALLQQVFQTGRFDDIERWLRERRVELRRTSQQHEGVVADLVSRVSEVAGGTAPEDWPADPEGLRAWIGEVTTSAVNASVAQTLLVDAASSAEIAASEDSAAGIELAGRRSTYAAARRARAGLDAATPAHDTRVDRVAQAHRAAGVRPLHELAVSARAEVRELDQLSRAARESLAEMLGVTSLDDQEIAEHQRTATSTLTEIARVRPFRRQASDLERQLGRLTRSRDEAGAELLRVQARAEEIPQVLGALDPRLQAARESKALAEALTADLEVLRSRTRAARTAEALTTQLMSASQELAEATQARLLARETLVEIREQRLDGMAAEIAGKLAVGADCPVCGSADHPHPAKPAPGAPDDATEREARREVDDLEVVVEAHSQQVRGLETQRAAALAESGDSVEHLLVEEEAALGNLERARSEASTVDAWVVRVEALHAEQAALTQEHDELTATTTGLDTEIAVLTSRIDGLREQVGAVVPDDADLDDLTAHHQRAEELARDCLAQTAELARARATAASTQEAADGVAAAAGFDSSAWAAAAWLSDEELADLQQQIERHERETARVDDLLADESLVLSSTSDPPDLEALAQAHHRAKEHAALARQTDMRLRDRGRRLRGLSDELDAALSSWAPVRTDFDLAADLAALVEGKHPDNRFQMRLSAYVLAHRLSQVVDAANVRLATMSGQRYSLVHTGQRGAGETRGGLSLLVRDDWTGDTRDPATLSGGETFVVSLALALGLADVITDEAGGTDLDTLFVDEGFGSLDSETLEDVMDTLDTLRDGGRVVGVVSHVPELQTRIPTQLRVHRGRNGSHTSLSLG</sequence>
<feature type="region of interest" description="Disordered" evidence="5">
    <location>
        <begin position="527"/>
        <end position="547"/>
    </location>
</feature>
<dbReference type="Proteomes" id="UP000291838">
    <property type="component" value="Unassembled WGS sequence"/>
</dbReference>
<dbReference type="InterPro" id="IPR038729">
    <property type="entry name" value="Rad50/SbcC_AAA"/>
</dbReference>
<evidence type="ECO:0000313" key="8">
    <source>
        <dbReference type="Proteomes" id="UP000291838"/>
    </source>
</evidence>
<comment type="subunit">
    <text evidence="2">Heterodimer of SbcC and SbcD.</text>
</comment>
<feature type="coiled-coil region" evidence="4">
    <location>
        <begin position="440"/>
        <end position="487"/>
    </location>
</feature>
<evidence type="ECO:0000256" key="3">
    <source>
        <dbReference type="ARBA" id="ARBA00013368"/>
    </source>
</evidence>
<evidence type="ECO:0000256" key="2">
    <source>
        <dbReference type="ARBA" id="ARBA00011322"/>
    </source>
</evidence>
<evidence type="ECO:0000313" key="7">
    <source>
        <dbReference type="EMBL" id="RYB90648.1"/>
    </source>
</evidence>
<feature type="domain" description="Rad50/SbcC-type AAA" evidence="6">
    <location>
        <begin position="6"/>
        <end position="195"/>
    </location>
</feature>
<proteinExistence type="inferred from homology"/>
<dbReference type="InterPro" id="IPR027417">
    <property type="entry name" value="P-loop_NTPase"/>
</dbReference>
<dbReference type="Pfam" id="PF13476">
    <property type="entry name" value="AAA_23"/>
    <property type="match status" value="1"/>
</dbReference>
<comment type="caution">
    <text evidence="7">The sequence shown here is derived from an EMBL/GenBank/DDBJ whole genome shotgun (WGS) entry which is preliminary data.</text>
</comment>
<dbReference type="Pfam" id="PF13558">
    <property type="entry name" value="SbcC_Walker_B"/>
    <property type="match status" value="1"/>
</dbReference>
<dbReference type="GO" id="GO:0016887">
    <property type="term" value="F:ATP hydrolysis activity"/>
    <property type="evidence" value="ECO:0007669"/>
    <property type="project" value="InterPro"/>
</dbReference>
<organism evidence="7 8">
    <name type="scientific">Nocardioides glacieisoli</name>
    <dbReference type="NCBI Taxonomy" id="1168730"/>
    <lineage>
        <taxon>Bacteria</taxon>
        <taxon>Bacillati</taxon>
        <taxon>Actinomycetota</taxon>
        <taxon>Actinomycetes</taxon>
        <taxon>Propionibacteriales</taxon>
        <taxon>Nocardioidaceae</taxon>
        <taxon>Nocardioides</taxon>
    </lineage>
</organism>
<dbReference type="AlphaFoldDB" id="A0A4Q2RPU1"/>
<evidence type="ECO:0000256" key="5">
    <source>
        <dbReference type="SAM" id="MobiDB-lite"/>
    </source>
</evidence>
<dbReference type="EMBL" id="SDWS01000004">
    <property type="protein sequence ID" value="RYB90648.1"/>
    <property type="molecule type" value="Genomic_DNA"/>
</dbReference>
<dbReference type="PANTHER" id="PTHR32114">
    <property type="entry name" value="ABC TRANSPORTER ABCH.3"/>
    <property type="match status" value="1"/>
</dbReference>
<evidence type="ECO:0000256" key="4">
    <source>
        <dbReference type="SAM" id="Coils"/>
    </source>
</evidence>
<feature type="coiled-coil region" evidence="4">
    <location>
        <begin position="722"/>
        <end position="752"/>
    </location>
</feature>
<keyword evidence="8" id="KW-1185">Reference proteome</keyword>